<dbReference type="EMBL" id="MGDF01000172">
    <property type="protein sequence ID" value="OGL43808.1"/>
    <property type="molecule type" value="Genomic_DNA"/>
</dbReference>
<reference evidence="1 2" key="1">
    <citation type="journal article" date="2016" name="Nat. Commun.">
        <title>Thousands of microbial genomes shed light on interconnected biogeochemical processes in an aquifer system.</title>
        <authorList>
            <person name="Anantharaman K."/>
            <person name="Brown C.T."/>
            <person name="Hug L.A."/>
            <person name="Sharon I."/>
            <person name="Castelle C.J."/>
            <person name="Probst A.J."/>
            <person name="Thomas B.C."/>
            <person name="Singh A."/>
            <person name="Wilkins M.J."/>
            <person name="Karaoz U."/>
            <person name="Brodie E.L."/>
            <person name="Williams K.H."/>
            <person name="Hubbard S.S."/>
            <person name="Banfield J.F."/>
        </authorList>
    </citation>
    <scope>NUCLEOTIDE SEQUENCE [LARGE SCALE GENOMIC DNA]</scope>
</reference>
<proteinExistence type="predicted"/>
<protein>
    <recommendedName>
        <fullName evidence="3">DUF2283 domain-containing protein</fullName>
    </recommendedName>
</protein>
<evidence type="ECO:0000313" key="2">
    <source>
        <dbReference type="Proteomes" id="UP000178435"/>
    </source>
</evidence>
<evidence type="ECO:0000313" key="1">
    <source>
        <dbReference type="EMBL" id="OGL43808.1"/>
    </source>
</evidence>
<dbReference type="PANTHER" id="PTHR37029:SF1">
    <property type="entry name" value="SSR1768 PROTEIN"/>
    <property type="match status" value="1"/>
</dbReference>
<evidence type="ECO:0008006" key="3">
    <source>
        <dbReference type="Google" id="ProtNLM"/>
    </source>
</evidence>
<comment type="caution">
    <text evidence="1">The sequence shown here is derived from an EMBL/GenBank/DDBJ whole genome shotgun (WGS) entry which is preliminary data.</text>
</comment>
<dbReference type="Proteomes" id="UP000178435">
    <property type="component" value="Unassembled WGS sequence"/>
</dbReference>
<accession>A0A1F7RRQ8</accession>
<name>A0A1F7RRQ8_9BACT</name>
<dbReference type="AlphaFoldDB" id="A0A1F7RRQ8"/>
<sequence length="74" mass="8527">MRIHYSQEADVLYIRLKETDIENSDEVTDDVIMDYDKKGNIVGIEILSASQKADVRELIIQEFEKVKVKKAKVA</sequence>
<organism evidence="1 2">
    <name type="scientific">Candidatus Schekmanbacteria bacterium RBG_16_38_11</name>
    <dbReference type="NCBI Taxonomy" id="1817880"/>
    <lineage>
        <taxon>Bacteria</taxon>
        <taxon>Candidatus Schekmaniibacteriota</taxon>
    </lineage>
</organism>
<gene>
    <name evidence="1" type="ORF">A2149_02375</name>
</gene>
<dbReference type="PANTHER" id="PTHR37029">
    <property type="entry name" value="SSR1768 PROTEIN"/>
    <property type="match status" value="1"/>
</dbReference>
<dbReference type="InterPro" id="IPR019270">
    <property type="entry name" value="DUF2283"/>
</dbReference>
<dbReference type="Pfam" id="PF10049">
    <property type="entry name" value="DUF2283"/>
    <property type="match status" value="1"/>
</dbReference>